<evidence type="ECO:0000313" key="9">
    <source>
        <dbReference type="Proteomes" id="UP000241394"/>
    </source>
</evidence>
<dbReference type="HAMAP" id="MF_00396">
    <property type="entry name" value="Cytb6_f_PetM"/>
    <property type="match status" value="1"/>
</dbReference>
<dbReference type="OMA" id="FRIATIM"/>
<comment type="subcellular location">
    <subcellularLocation>
        <location evidence="1">Membrane</location>
        <topology evidence="1">Single-pass membrane protein</topology>
    </subcellularLocation>
</comment>
<keyword evidence="4" id="KW-0249">Electron transport</keyword>
<dbReference type="InterPro" id="IPR012595">
    <property type="entry name" value="PetM_cyt_b6/f_cplx_su7"/>
</dbReference>
<keyword evidence="3 7" id="KW-0812">Transmembrane</keyword>
<dbReference type="FunCoup" id="A0A2R6RH69">
    <property type="interactions" value="3096"/>
</dbReference>
<dbReference type="Gramene" id="PSS29380">
    <property type="protein sequence ID" value="PSS29380"/>
    <property type="gene ID" value="CEY00_Acc06996"/>
</dbReference>
<evidence type="ECO:0000313" key="8">
    <source>
        <dbReference type="EMBL" id="PSS29380.1"/>
    </source>
</evidence>
<accession>A0A2R6RH69</accession>
<organism evidence="8 9">
    <name type="scientific">Actinidia chinensis var. chinensis</name>
    <name type="common">Chinese soft-hair kiwi</name>
    <dbReference type="NCBI Taxonomy" id="1590841"/>
    <lineage>
        <taxon>Eukaryota</taxon>
        <taxon>Viridiplantae</taxon>
        <taxon>Streptophyta</taxon>
        <taxon>Embryophyta</taxon>
        <taxon>Tracheophyta</taxon>
        <taxon>Spermatophyta</taxon>
        <taxon>Magnoliopsida</taxon>
        <taxon>eudicotyledons</taxon>
        <taxon>Gunneridae</taxon>
        <taxon>Pentapetalae</taxon>
        <taxon>asterids</taxon>
        <taxon>Ericales</taxon>
        <taxon>Actinidiaceae</taxon>
        <taxon>Actinidia</taxon>
    </lineage>
</organism>
<evidence type="ECO:0000256" key="6">
    <source>
        <dbReference type="ARBA" id="ARBA00023136"/>
    </source>
</evidence>
<keyword evidence="5 7" id="KW-1133">Transmembrane helix</keyword>
<protein>
    <submittedName>
        <fullName evidence="8">Microtubule-associated tumor suppressor like</fullName>
    </submittedName>
</protein>
<dbReference type="InParanoid" id="A0A2R6RH69"/>
<evidence type="ECO:0000256" key="2">
    <source>
        <dbReference type="ARBA" id="ARBA00022448"/>
    </source>
</evidence>
<dbReference type="Pfam" id="PF08041">
    <property type="entry name" value="PetM"/>
    <property type="match status" value="1"/>
</dbReference>
<reference evidence="9" key="2">
    <citation type="journal article" date="2018" name="BMC Genomics">
        <title>A manually annotated Actinidia chinensis var. chinensis (kiwifruit) genome highlights the challenges associated with draft genomes and gene prediction in plants.</title>
        <authorList>
            <person name="Pilkington S.M."/>
            <person name="Crowhurst R."/>
            <person name="Hilario E."/>
            <person name="Nardozza S."/>
            <person name="Fraser L."/>
            <person name="Peng Y."/>
            <person name="Gunaseelan K."/>
            <person name="Simpson R."/>
            <person name="Tahir J."/>
            <person name="Deroles S.C."/>
            <person name="Templeton K."/>
            <person name="Luo Z."/>
            <person name="Davy M."/>
            <person name="Cheng C."/>
            <person name="McNeilage M."/>
            <person name="Scaglione D."/>
            <person name="Liu Y."/>
            <person name="Zhang Q."/>
            <person name="Datson P."/>
            <person name="De Silva N."/>
            <person name="Gardiner S.E."/>
            <person name="Bassett H."/>
            <person name="Chagne D."/>
            <person name="McCallum J."/>
            <person name="Dzierzon H."/>
            <person name="Deng C."/>
            <person name="Wang Y.Y."/>
            <person name="Barron L."/>
            <person name="Manako K."/>
            <person name="Bowen J."/>
            <person name="Foster T.M."/>
            <person name="Erridge Z.A."/>
            <person name="Tiffin H."/>
            <person name="Waite C.N."/>
            <person name="Davies K.M."/>
            <person name="Grierson E.P."/>
            <person name="Laing W.A."/>
            <person name="Kirk R."/>
            <person name="Chen X."/>
            <person name="Wood M."/>
            <person name="Montefiori M."/>
            <person name="Brummell D.A."/>
            <person name="Schwinn K.E."/>
            <person name="Catanach A."/>
            <person name="Fullerton C."/>
            <person name="Li D."/>
            <person name="Meiyalaghan S."/>
            <person name="Nieuwenhuizen N."/>
            <person name="Read N."/>
            <person name="Prakash R."/>
            <person name="Hunter D."/>
            <person name="Zhang H."/>
            <person name="McKenzie M."/>
            <person name="Knabel M."/>
            <person name="Harris A."/>
            <person name="Allan A.C."/>
            <person name="Gleave A."/>
            <person name="Chen A."/>
            <person name="Janssen B.J."/>
            <person name="Plunkett B."/>
            <person name="Ampomah-Dwamena C."/>
            <person name="Voogd C."/>
            <person name="Leif D."/>
            <person name="Lafferty D."/>
            <person name="Souleyre E.J.F."/>
            <person name="Varkonyi-Gasic E."/>
            <person name="Gambi F."/>
            <person name="Hanley J."/>
            <person name="Yao J.L."/>
            <person name="Cheung J."/>
            <person name="David K.M."/>
            <person name="Warren B."/>
            <person name="Marsh K."/>
            <person name="Snowden K.C."/>
            <person name="Lin-Wang K."/>
            <person name="Brian L."/>
            <person name="Martinez-Sanchez M."/>
            <person name="Wang M."/>
            <person name="Ileperuma N."/>
            <person name="Macnee N."/>
            <person name="Campin R."/>
            <person name="McAtee P."/>
            <person name="Drummond R.S.M."/>
            <person name="Espley R.V."/>
            <person name="Ireland H.S."/>
            <person name="Wu R."/>
            <person name="Atkinson R.G."/>
            <person name="Karunairetnam S."/>
            <person name="Bulley S."/>
            <person name="Chunkath S."/>
            <person name="Hanley Z."/>
            <person name="Storey R."/>
            <person name="Thrimawithana A.H."/>
            <person name="Thomson S."/>
            <person name="David C."/>
            <person name="Testolin R."/>
            <person name="Huang H."/>
            <person name="Hellens R.P."/>
            <person name="Schaffer R.J."/>
        </authorList>
    </citation>
    <scope>NUCLEOTIDE SEQUENCE [LARGE SCALE GENOMIC DNA]</scope>
    <source>
        <strain evidence="9">cv. Red5</strain>
    </source>
</reference>
<dbReference type="GO" id="GO:0016020">
    <property type="term" value="C:membrane"/>
    <property type="evidence" value="ECO:0007669"/>
    <property type="project" value="UniProtKB-SubCell"/>
</dbReference>
<evidence type="ECO:0000256" key="4">
    <source>
        <dbReference type="ARBA" id="ARBA00022982"/>
    </source>
</evidence>
<dbReference type="OrthoDB" id="1926597at2759"/>
<sequence length="140" mass="14984">MVSKNRSIPWLWAKLHIMATVVLSPATFSVTAGPARSILRTKPSVTYIGGASSFRGLEAHNCVASLGRPVRSQQGSARFVGSLRLPFRGKGRRRGGVMAAKCSAADEIFRIATIMNGLVLVGVAVGFVLLRIEAFVEEAE</sequence>
<comment type="caution">
    <text evidence="8">The sequence shown here is derived from an EMBL/GenBank/DDBJ whole genome shotgun (WGS) entry which is preliminary data.</text>
</comment>
<dbReference type="InterPro" id="IPR053333">
    <property type="entry name" value="Cytochrome_b6-f_sub7"/>
</dbReference>
<dbReference type="SUPFAM" id="SSF103441">
    <property type="entry name" value="PetM subunit of the cytochrome b6f complex"/>
    <property type="match status" value="1"/>
</dbReference>
<keyword evidence="9" id="KW-1185">Reference proteome</keyword>
<evidence type="ECO:0000256" key="7">
    <source>
        <dbReference type="SAM" id="Phobius"/>
    </source>
</evidence>
<proteinExistence type="inferred from homology"/>
<dbReference type="PANTHER" id="PTHR34951:SF1">
    <property type="entry name" value="B6F COMPLEX SUBUNIT, PUTATIVE, EXPRESSED-RELATED"/>
    <property type="match status" value="1"/>
</dbReference>
<reference evidence="8 9" key="1">
    <citation type="submission" date="2017-07" db="EMBL/GenBank/DDBJ databases">
        <title>An improved, manually edited Actinidia chinensis var. chinensis (kiwifruit) genome highlights the challenges associated with draft genomes and gene prediction in plants.</title>
        <authorList>
            <person name="Pilkington S."/>
            <person name="Crowhurst R."/>
            <person name="Hilario E."/>
            <person name="Nardozza S."/>
            <person name="Fraser L."/>
            <person name="Peng Y."/>
            <person name="Gunaseelan K."/>
            <person name="Simpson R."/>
            <person name="Tahir J."/>
            <person name="Deroles S."/>
            <person name="Templeton K."/>
            <person name="Luo Z."/>
            <person name="Davy M."/>
            <person name="Cheng C."/>
            <person name="Mcneilage M."/>
            <person name="Scaglione D."/>
            <person name="Liu Y."/>
            <person name="Zhang Q."/>
            <person name="Datson P."/>
            <person name="De Silva N."/>
            <person name="Gardiner S."/>
            <person name="Bassett H."/>
            <person name="Chagne D."/>
            <person name="Mccallum J."/>
            <person name="Dzierzon H."/>
            <person name="Deng C."/>
            <person name="Wang Y.-Y."/>
            <person name="Barron N."/>
            <person name="Manako K."/>
            <person name="Bowen J."/>
            <person name="Foster T."/>
            <person name="Erridge Z."/>
            <person name="Tiffin H."/>
            <person name="Waite C."/>
            <person name="Davies K."/>
            <person name="Grierson E."/>
            <person name="Laing W."/>
            <person name="Kirk R."/>
            <person name="Chen X."/>
            <person name="Wood M."/>
            <person name="Montefiori M."/>
            <person name="Brummell D."/>
            <person name="Schwinn K."/>
            <person name="Catanach A."/>
            <person name="Fullerton C."/>
            <person name="Li D."/>
            <person name="Meiyalaghan S."/>
            <person name="Nieuwenhuizen N."/>
            <person name="Read N."/>
            <person name="Prakash R."/>
            <person name="Hunter D."/>
            <person name="Zhang H."/>
            <person name="Mckenzie M."/>
            <person name="Knabel M."/>
            <person name="Harris A."/>
            <person name="Allan A."/>
            <person name="Chen A."/>
            <person name="Janssen B."/>
            <person name="Plunkett B."/>
            <person name="Dwamena C."/>
            <person name="Voogd C."/>
            <person name="Leif D."/>
            <person name="Lafferty D."/>
            <person name="Souleyre E."/>
            <person name="Varkonyi-Gasic E."/>
            <person name="Gambi F."/>
            <person name="Hanley J."/>
            <person name="Yao J.-L."/>
            <person name="Cheung J."/>
            <person name="David K."/>
            <person name="Warren B."/>
            <person name="Marsh K."/>
            <person name="Snowden K."/>
            <person name="Lin-Wang K."/>
            <person name="Brian L."/>
            <person name="Martinez-Sanchez M."/>
            <person name="Wang M."/>
            <person name="Ileperuma N."/>
            <person name="Macnee N."/>
            <person name="Campin R."/>
            <person name="Mcatee P."/>
            <person name="Drummond R."/>
            <person name="Espley R."/>
            <person name="Ireland H."/>
            <person name="Wu R."/>
            <person name="Atkinson R."/>
            <person name="Karunairetnam S."/>
            <person name="Bulley S."/>
            <person name="Chunkath S."/>
            <person name="Hanley Z."/>
            <person name="Storey R."/>
            <person name="Thrimawithana A."/>
            <person name="Thomson S."/>
            <person name="David C."/>
            <person name="Testolin R."/>
        </authorList>
    </citation>
    <scope>NUCLEOTIDE SEQUENCE [LARGE SCALE GENOMIC DNA]</scope>
    <source>
        <strain evidence="9">cv. Red5</strain>
        <tissue evidence="8">Young leaf</tissue>
    </source>
</reference>
<gene>
    <name evidence="8" type="ORF">CEY00_Acc06996</name>
</gene>
<evidence type="ECO:0000256" key="5">
    <source>
        <dbReference type="ARBA" id="ARBA00022989"/>
    </source>
</evidence>
<feature type="transmembrane region" description="Helical" evidence="7">
    <location>
        <begin position="108"/>
        <end position="130"/>
    </location>
</feature>
<feature type="transmembrane region" description="Helical" evidence="7">
    <location>
        <begin position="12"/>
        <end position="32"/>
    </location>
</feature>
<dbReference type="PANTHER" id="PTHR34951">
    <property type="entry name" value="B6F COMPLEX SUBUNIT, PUTATIVE, EXPRESSED-RELATED"/>
    <property type="match status" value="1"/>
</dbReference>
<dbReference type="Proteomes" id="UP000241394">
    <property type="component" value="Chromosome LG6"/>
</dbReference>
<dbReference type="GO" id="GO:0009512">
    <property type="term" value="C:cytochrome b6f complex"/>
    <property type="evidence" value="ECO:0007669"/>
    <property type="project" value="InterPro"/>
</dbReference>
<keyword evidence="2" id="KW-0813">Transport</keyword>
<evidence type="ECO:0000256" key="3">
    <source>
        <dbReference type="ARBA" id="ARBA00022692"/>
    </source>
</evidence>
<dbReference type="AlphaFoldDB" id="A0A2R6RH69"/>
<evidence type="ECO:0000256" key="1">
    <source>
        <dbReference type="ARBA" id="ARBA00004167"/>
    </source>
</evidence>
<keyword evidence="6 7" id="KW-0472">Membrane</keyword>
<dbReference type="STRING" id="1590841.A0A2R6RH69"/>
<dbReference type="EMBL" id="NKQK01000006">
    <property type="protein sequence ID" value="PSS29380.1"/>
    <property type="molecule type" value="Genomic_DNA"/>
</dbReference>
<name>A0A2R6RH69_ACTCC</name>